<dbReference type="GeneID" id="87880687"/>
<gene>
    <name evidence="3" type="ORF">B0T15DRAFT_138841</name>
</gene>
<evidence type="ECO:0000313" key="4">
    <source>
        <dbReference type="Proteomes" id="UP001273166"/>
    </source>
</evidence>
<comment type="caution">
    <text evidence="3">The sequence shown here is derived from an EMBL/GenBank/DDBJ whole genome shotgun (WGS) entry which is preliminary data.</text>
</comment>
<keyword evidence="2" id="KW-0472">Membrane</keyword>
<reference evidence="3" key="1">
    <citation type="journal article" date="2023" name="Mol. Phylogenet. Evol.">
        <title>Genome-scale phylogeny and comparative genomics of the fungal order Sordariales.</title>
        <authorList>
            <person name="Hensen N."/>
            <person name="Bonometti L."/>
            <person name="Westerberg I."/>
            <person name="Brannstrom I.O."/>
            <person name="Guillou S."/>
            <person name="Cros-Aarteil S."/>
            <person name="Calhoun S."/>
            <person name="Haridas S."/>
            <person name="Kuo A."/>
            <person name="Mondo S."/>
            <person name="Pangilinan J."/>
            <person name="Riley R."/>
            <person name="LaButti K."/>
            <person name="Andreopoulos B."/>
            <person name="Lipzen A."/>
            <person name="Chen C."/>
            <person name="Yan M."/>
            <person name="Daum C."/>
            <person name="Ng V."/>
            <person name="Clum A."/>
            <person name="Steindorff A."/>
            <person name="Ohm R.A."/>
            <person name="Martin F."/>
            <person name="Silar P."/>
            <person name="Natvig D.O."/>
            <person name="Lalanne C."/>
            <person name="Gautier V."/>
            <person name="Ament-Velasquez S.L."/>
            <person name="Kruys A."/>
            <person name="Hutchinson M.I."/>
            <person name="Powell A.J."/>
            <person name="Barry K."/>
            <person name="Miller A.N."/>
            <person name="Grigoriev I.V."/>
            <person name="Debuchy R."/>
            <person name="Gladieux P."/>
            <person name="Hiltunen Thoren M."/>
            <person name="Johannesson H."/>
        </authorList>
    </citation>
    <scope>NUCLEOTIDE SEQUENCE</scope>
    <source>
        <strain evidence="3">CBS 333.67</strain>
    </source>
</reference>
<dbReference type="AlphaFoldDB" id="A0AAJ0GUN5"/>
<feature type="region of interest" description="Disordered" evidence="1">
    <location>
        <begin position="18"/>
        <end position="61"/>
    </location>
</feature>
<proteinExistence type="predicted"/>
<dbReference type="Proteomes" id="UP001273166">
    <property type="component" value="Unassembled WGS sequence"/>
</dbReference>
<evidence type="ECO:0000256" key="1">
    <source>
        <dbReference type="SAM" id="MobiDB-lite"/>
    </source>
</evidence>
<name>A0AAJ0GUN5_9PEZI</name>
<sequence length="207" mass="22503">MADPTLLWGTRTISVTQPWYTPDLSSPPSFPPFRGPDNDNDNDGDPFQDDPDRDRDRDDDDHAHLSPGVIAAIVVGSVAFCLLVAGLLAYLNYRRRRARKNVEIAMKEEAAMSARAVDYGTTAASSSCCSSGAALADPPPPYDGCHLESQHHHYHHHHHDAEQHQERRWDSVSIATGSAMDDDPDAMGSHATITDGLEPGRHNGGGS</sequence>
<keyword evidence="2" id="KW-1133">Transmembrane helix</keyword>
<accession>A0AAJ0GUN5</accession>
<keyword evidence="2" id="KW-0812">Transmembrane</keyword>
<evidence type="ECO:0000256" key="2">
    <source>
        <dbReference type="SAM" id="Phobius"/>
    </source>
</evidence>
<evidence type="ECO:0000313" key="3">
    <source>
        <dbReference type="EMBL" id="KAK3306399.1"/>
    </source>
</evidence>
<dbReference type="RefSeq" id="XP_062722179.1">
    <property type="nucleotide sequence ID" value="XM_062861858.1"/>
</dbReference>
<feature type="compositionally biased region" description="Basic and acidic residues" evidence="1">
    <location>
        <begin position="50"/>
        <end position="61"/>
    </location>
</feature>
<keyword evidence="4" id="KW-1185">Reference proteome</keyword>
<feature type="transmembrane region" description="Helical" evidence="2">
    <location>
        <begin position="69"/>
        <end position="91"/>
    </location>
</feature>
<dbReference type="CDD" id="cd12087">
    <property type="entry name" value="TM_EGFR-like"/>
    <property type="match status" value="1"/>
</dbReference>
<reference evidence="3" key="2">
    <citation type="submission" date="2023-06" db="EMBL/GenBank/DDBJ databases">
        <authorList>
            <consortium name="Lawrence Berkeley National Laboratory"/>
            <person name="Mondo S.J."/>
            <person name="Hensen N."/>
            <person name="Bonometti L."/>
            <person name="Westerberg I."/>
            <person name="Brannstrom I.O."/>
            <person name="Guillou S."/>
            <person name="Cros-Aarteil S."/>
            <person name="Calhoun S."/>
            <person name="Haridas S."/>
            <person name="Kuo A."/>
            <person name="Pangilinan J."/>
            <person name="Riley R."/>
            <person name="Labutti K."/>
            <person name="Andreopoulos B."/>
            <person name="Lipzen A."/>
            <person name="Chen C."/>
            <person name="Yanf M."/>
            <person name="Daum C."/>
            <person name="Ng V."/>
            <person name="Clum A."/>
            <person name="Steindorff A."/>
            <person name="Ohm R."/>
            <person name="Martin F."/>
            <person name="Silar P."/>
            <person name="Natvig D."/>
            <person name="Lalanne C."/>
            <person name="Gautier V."/>
            <person name="Ament-Velasquez S.L."/>
            <person name="Kruys A."/>
            <person name="Hutchinson M.I."/>
            <person name="Powell A.J."/>
            <person name="Barry K."/>
            <person name="Miller A.N."/>
            <person name="Grigoriev I.V."/>
            <person name="Debuchy R."/>
            <person name="Gladieux P."/>
            <person name="Thoren M.H."/>
            <person name="Johannesson H."/>
        </authorList>
    </citation>
    <scope>NUCLEOTIDE SEQUENCE</scope>
    <source>
        <strain evidence="3">CBS 333.67</strain>
    </source>
</reference>
<feature type="compositionally biased region" description="Acidic residues" evidence="1">
    <location>
        <begin position="38"/>
        <end position="49"/>
    </location>
</feature>
<dbReference type="EMBL" id="JAUDZG010000003">
    <property type="protein sequence ID" value="KAK3306399.1"/>
    <property type="molecule type" value="Genomic_DNA"/>
</dbReference>
<protein>
    <submittedName>
        <fullName evidence="3">Uncharacterized protein</fullName>
    </submittedName>
</protein>
<feature type="region of interest" description="Disordered" evidence="1">
    <location>
        <begin position="176"/>
        <end position="207"/>
    </location>
</feature>
<organism evidence="3 4">
    <name type="scientific">Chaetomium strumarium</name>
    <dbReference type="NCBI Taxonomy" id="1170767"/>
    <lineage>
        <taxon>Eukaryota</taxon>
        <taxon>Fungi</taxon>
        <taxon>Dikarya</taxon>
        <taxon>Ascomycota</taxon>
        <taxon>Pezizomycotina</taxon>
        <taxon>Sordariomycetes</taxon>
        <taxon>Sordariomycetidae</taxon>
        <taxon>Sordariales</taxon>
        <taxon>Chaetomiaceae</taxon>
        <taxon>Chaetomium</taxon>
    </lineage>
</organism>